<evidence type="ECO:0000313" key="1">
    <source>
        <dbReference type="EMBL" id="KUN34933.1"/>
    </source>
</evidence>
<sequence>MVSPSPPDVLAHVDAVQAALEGVGLTVYLGGTPTSSSWSPPDKFAVLYPDPGMAVRESLADERTHFDSTMQITCVGGDPERTLWVAGRVRRAMSQPLTVEGRQCWPPEDLGGPPLARDDDVTPPLWFLPVQYRICSTPA</sequence>
<reference evidence="1 2" key="1">
    <citation type="submission" date="2015-10" db="EMBL/GenBank/DDBJ databases">
        <title>Draft genome sequence of Streptomyces longwoodensis DSM 41677, type strain for the species Streptomyces longwoodensis.</title>
        <authorList>
            <person name="Ruckert C."/>
            <person name="Winkler A."/>
            <person name="Kalinowski J."/>
            <person name="Kampfer P."/>
            <person name="Glaeser S."/>
        </authorList>
    </citation>
    <scope>NUCLEOTIDE SEQUENCE [LARGE SCALE GENOMIC DNA]</scope>
    <source>
        <strain evidence="1 2">DSM 41677</strain>
    </source>
</reference>
<dbReference type="GeneID" id="91428335"/>
<organism evidence="1 2">
    <name type="scientific">Streptomyces longwoodensis</name>
    <dbReference type="NCBI Taxonomy" id="68231"/>
    <lineage>
        <taxon>Bacteria</taxon>
        <taxon>Bacillati</taxon>
        <taxon>Actinomycetota</taxon>
        <taxon>Actinomycetes</taxon>
        <taxon>Kitasatosporales</taxon>
        <taxon>Streptomycetaceae</taxon>
        <taxon>Streptomyces</taxon>
    </lineage>
</organism>
<evidence type="ECO:0000313" key="2">
    <source>
        <dbReference type="Proteomes" id="UP000053271"/>
    </source>
</evidence>
<dbReference type="RefSeq" id="WP_067239778.1">
    <property type="nucleotide sequence ID" value="NZ_KQ948560.1"/>
</dbReference>
<protein>
    <submittedName>
        <fullName evidence="1">Uncharacterized protein</fullName>
    </submittedName>
</protein>
<dbReference type="STRING" id="68231.AQJ30_27570"/>
<comment type="caution">
    <text evidence="1">The sequence shown here is derived from an EMBL/GenBank/DDBJ whole genome shotgun (WGS) entry which is preliminary data.</text>
</comment>
<dbReference type="Proteomes" id="UP000053271">
    <property type="component" value="Unassembled WGS sequence"/>
</dbReference>
<dbReference type="AlphaFoldDB" id="A0A124HQC4"/>
<keyword evidence="2" id="KW-1185">Reference proteome</keyword>
<proteinExistence type="predicted"/>
<accession>A0A124HQC4</accession>
<dbReference type="EMBL" id="LMWS01000035">
    <property type="protein sequence ID" value="KUN34933.1"/>
    <property type="molecule type" value="Genomic_DNA"/>
</dbReference>
<gene>
    <name evidence="1" type="ORF">AQJ30_27570</name>
</gene>
<name>A0A124HQC4_9ACTN</name>